<evidence type="ECO:0000313" key="2">
    <source>
        <dbReference type="Proteomes" id="UP000240429"/>
    </source>
</evidence>
<name>A0A2P8Q173_9ACTN</name>
<accession>A0A2P8Q173</accession>
<sequence>MRCGQPDRCRDCGNWIEWYHRGNERPVRLHPRELPAATVPESCRWHVSSGVAYPADDGSAWCRLPHAVVCPARDVDSATVSRLAALRRSLAVNMRRLVDNGVFEPVAAPIGRTAPLTVCRPARPIVQLLCVRYLAARPIDEIQCVAQTRRRHRCTRTVADSHGPAGQWNLVPATAERGQLALINEVMAIYDLMALPYQEQLRWRTQRCTQHAASPTAADIAVTEWEAFDPFLHHEHIRARLPIRKRGGVSAGNASTPTKP</sequence>
<dbReference type="InterPro" id="IPR045729">
    <property type="entry name" value="DUF6083"/>
</dbReference>
<dbReference type="Proteomes" id="UP000240429">
    <property type="component" value="Unassembled WGS sequence"/>
</dbReference>
<protein>
    <submittedName>
        <fullName evidence="1">Uncharacterized protein</fullName>
    </submittedName>
</protein>
<dbReference type="AlphaFoldDB" id="A0A2P8Q173"/>
<evidence type="ECO:0000313" key="1">
    <source>
        <dbReference type="EMBL" id="PSM39996.1"/>
    </source>
</evidence>
<organism evidence="1 2">
    <name type="scientific">Streptomyces dioscori</name>
    <dbReference type="NCBI Taxonomy" id="2109333"/>
    <lineage>
        <taxon>Bacteria</taxon>
        <taxon>Bacillati</taxon>
        <taxon>Actinomycetota</taxon>
        <taxon>Actinomycetes</taxon>
        <taxon>Kitasatosporales</taxon>
        <taxon>Streptomycetaceae</taxon>
        <taxon>Streptomyces</taxon>
        <taxon>Streptomyces aurantiacus group</taxon>
    </lineage>
</organism>
<gene>
    <name evidence="1" type="ORF">C6Y14_28985</name>
</gene>
<keyword evidence="2" id="KW-1185">Reference proteome</keyword>
<reference evidence="1 2" key="1">
    <citation type="submission" date="2018-03" db="EMBL/GenBank/DDBJ databases">
        <title>Streptomyces dioscori sp. nov., a novel endophytic actinobacterium isolated from bulbil of Dioscorea bulbifera L.</title>
        <authorList>
            <person name="Zhikuan W."/>
        </authorList>
    </citation>
    <scope>NUCLEOTIDE SEQUENCE [LARGE SCALE GENOMIC DNA]</scope>
    <source>
        <strain evidence="1 2">A217</strain>
    </source>
</reference>
<proteinExistence type="predicted"/>
<dbReference type="Pfam" id="PF19561">
    <property type="entry name" value="DUF6083"/>
    <property type="match status" value="1"/>
</dbReference>
<comment type="caution">
    <text evidence="1">The sequence shown here is derived from an EMBL/GenBank/DDBJ whole genome shotgun (WGS) entry which is preliminary data.</text>
</comment>
<dbReference type="EMBL" id="PYBJ01000022">
    <property type="protein sequence ID" value="PSM39996.1"/>
    <property type="molecule type" value="Genomic_DNA"/>
</dbReference>